<feature type="transmembrane region" description="Helical" evidence="1">
    <location>
        <begin position="91"/>
        <end position="113"/>
    </location>
</feature>
<dbReference type="Gene3D" id="1.10.287.70">
    <property type="match status" value="1"/>
</dbReference>
<dbReference type="EMBL" id="JAFKMR010000021">
    <property type="protein sequence ID" value="MBN8744869.1"/>
    <property type="molecule type" value="Genomic_DNA"/>
</dbReference>
<proteinExistence type="predicted"/>
<reference evidence="2 4" key="1">
    <citation type="submission" date="2015-03" db="EMBL/GenBank/DDBJ databases">
        <authorList>
            <person name="Regsiter A."/>
            <person name="william w."/>
        </authorList>
    </citation>
    <scope>NUCLEOTIDE SEQUENCE [LARGE SCALE GENOMIC DNA]</scope>
    <source>
        <strain evidence="2 4">CB1</strain>
    </source>
</reference>
<evidence type="ECO:0000313" key="5">
    <source>
        <dbReference type="Proteomes" id="UP000664800"/>
    </source>
</evidence>
<gene>
    <name evidence="3" type="ORF">J0I24_11255</name>
    <name evidence="2" type="ORF">THICB1_180031</name>
</gene>
<feature type="transmembrane region" description="Helical" evidence="1">
    <location>
        <begin position="21"/>
        <end position="42"/>
    </location>
</feature>
<accession>A0A8I1MXD6</accession>
<evidence type="ECO:0000313" key="2">
    <source>
        <dbReference type="EMBL" id="CQR31704.1"/>
    </source>
</evidence>
<keyword evidence="1" id="KW-0812">Transmembrane</keyword>
<comment type="caution">
    <text evidence="3">The sequence shown here is derived from an EMBL/GenBank/DDBJ whole genome shotgun (WGS) entry which is preliminary data.</text>
</comment>
<keyword evidence="1" id="KW-1133">Transmembrane helix</keyword>
<evidence type="ECO:0000313" key="3">
    <source>
        <dbReference type="EMBL" id="MBN8744869.1"/>
    </source>
</evidence>
<dbReference type="Proteomes" id="UP000664800">
    <property type="component" value="Unassembled WGS sequence"/>
</dbReference>
<dbReference type="AlphaFoldDB" id="A0A8I1MXD6"/>
<name>A0A8I1MXD6_THIA3</name>
<feature type="transmembrane region" description="Helical" evidence="1">
    <location>
        <begin position="168"/>
        <end position="192"/>
    </location>
</feature>
<organism evidence="3 5">
    <name type="scientific">Thiomonas arsenitoxydans (strain DSM 22701 / CIP 110005 / 3As)</name>
    <dbReference type="NCBI Taxonomy" id="426114"/>
    <lineage>
        <taxon>Bacteria</taxon>
        <taxon>Pseudomonadati</taxon>
        <taxon>Pseudomonadota</taxon>
        <taxon>Betaproteobacteria</taxon>
        <taxon>Burkholderiales</taxon>
        <taxon>Thiomonas</taxon>
    </lineage>
</organism>
<feature type="transmembrane region" description="Helical" evidence="1">
    <location>
        <begin position="57"/>
        <end position="79"/>
    </location>
</feature>
<keyword evidence="1" id="KW-0472">Membrane</keyword>
<dbReference type="Proteomes" id="UP000078599">
    <property type="component" value="Unassembled WGS sequence"/>
</dbReference>
<dbReference type="SUPFAM" id="SSF81324">
    <property type="entry name" value="Voltage-gated potassium channels"/>
    <property type="match status" value="1"/>
</dbReference>
<evidence type="ECO:0000313" key="4">
    <source>
        <dbReference type="Proteomes" id="UP000078599"/>
    </source>
</evidence>
<dbReference type="EMBL" id="CTRI01000010">
    <property type="protein sequence ID" value="CQR31704.1"/>
    <property type="molecule type" value="Genomic_DNA"/>
</dbReference>
<evidence type="ECO:0000256" key="1">
    <source>
        <dbReference type="SAM" id="Phobius"/>
    </source>
</evidence>
<dbReference type="RefSeq" id="WP_064971661.1">
    <property type="nucleotide sequence ID" value="NZ_JAFKMR010000021.1"/>
</dbReference>
<protein>
    <recommendedName>
        <fullName evidence="6">Metal transporter</fullName>
    </recommendedName>
</protein>
<reference evidence="3" key="2">
    <citation type="submission" date="2021-02" db="EMBL/GenBank/DDBJ databases">
        <title>Thiocyanate and organic carbon inputs drive convergent selection for specific autotrophic Afipia and Thiobacillus strains within complex microbiomes.</title>
        <authorList>
            <person name="Huddy R.J."/>
            <person name="Sachdeva R."/>
            <person name="Kadzinga F."/>
            <person name="Kantor R.S."/>
            <person name="Harrison S.T.L."/>
            <person name="Banfield J.F."/>
        </authorList>
    </citation>
    <scope>NUCLEOTIDE SEQUENCE</scope>
    <source>
        <strain evidence="3">SCN18_13_7_16_R3_B_64_19</strain>
    </source>
</reference>
<sequence>MTSLQPLKKQARHAADSRLQLIPVLPFIIPLMLAPLLLAWGWKEQYPAHFATHREDILFGFLIYIVIVRFFLLDLMLFYVSRKRRSMHLDLLNIVFLYLEITAVTLLYFALLYELFGVFDLFRYNGAEEVQHMLLMQPHSLRVALYISMELFTTLGLGDWIPRTLNAMLAAGIESLLGFVQGGVFFAVLIYAHQDRGASAK</sequence>
<keyword evidence="4" id="KW-1185">Reference proteome</keyword>
<evidence type="ECO:0008006" key="6">
    <source>
        <dbReference type="Google" id="ProtNLM"/>
    </source>
</evidence>